<evidence type="ECO:0000256" key="2">
    <source>
        <dbReference type="SAM" id="Phobius"/>
    </source>
</evidence>
<dbReference type="AlphaFoldDB" id="A0A4R3XY64"/>
<feature type="compositionally biased region" description="Polar residues" evidence="1">
    <location>
        <begin position="80"/>
        <end position="95"/>
    </location>
</feature>
<protein>
    <submittedName>
        <fullName evidence="3">Uncharacterized protein</fullName>
    </submittedName>
</protein>
<dbReference type="Proteomes" id="UP000295367">
    <property type="component" value="Unassembled WGS sequence"/>
</dbReference>
<evidence type="ECO:0000256" key="1">
    <source>
        <dbReference type="SAM" id="MobiDB-lite"/>
    </source>
</evidence>
<keyword evidence="4" id="KW-1185">Reference proteome</keyword>
<name>A0A4R3XY64_9PROT</name>
<accession>A0A4R3XY64</accession>
<dbReference type="EMBL" id="SMCO01000019">
    <property type="protein sequence ID" value="TCV82734.1"/>
    <property type="molecule type" value="Genomic_DNA"/>
</dbReference>
<proteinExistence type="predicted"/>
<keyword evidence="2" id="KW-0812">Transmembrane</keyword>
<keyword evidence="2" id="KW-1133">Transmembrane helix</keyword>
<feature type="region of interest" description="Disordered" evidence="1">
    <location>
        <begin position="72"/>
        <end position="106"/>
    </location>
</feature>
<gene>
    <name evidence="3" type="ORF">EDC63_11951</name>
</gene>
<comment type="caution">
    <text evidence="3">The sequence shown here is derived from an EMBL/GenBank/DDBJ whole genome shotgun (WGS) entry which is preliminary data.</text>
</comment>
<keyword evidence="2" id="KW-0472">Membrane</keyword>
<feature type="transmembrane region" description="Helical" evidence="2">
    <location>
        <begin position="25"/>
        <end position="44"/>
    </location>
</feature>
<organism evidence="3 4">
    <name type="scientific">Sulfurirhabdus autotrophica</name>
    <dbReference type="NCBI Taxonomy" id="1706046"/>
    <lineage>
        <taxon>Bacteria</taxon>
        <taxon>Pseudomonadati</taxon>
        <taxon>Pseudomonadota</taxon>
        <taxon>Betaproteobacteria</taxon>
        <taxon>Nitrosomonadales</taxon>
        <taxon>Sulfuricellaceae</taxon>
        <taxon>Sulfurirhabdus</taxon>
    </lineage>
</organism>
<evidence type="ECO:0000313" key="3">
    <source>
        <dbReference type="EMBL" id="TCV82734.1"/>
    </source>
</evidence>
<reference evidence="3 4" key="1">
    <citation type="submission" date="2019-03" db="EMBL/GenBank/DDBJ databases">
        <title>Genomic Encyclopedia of Type Strains, Phase IV (KMG-IV): sequencing the most valuable type-strain genomes for metagenomic binning, comparative biology and taxonomic classification.</title>
        <authorList>
            <person name="Goeker M."/>
        </authorList>
    </citation>
    <scope>NUCLEOTIDE SEQUENCE [LARGE SCALE GENOMIC DNA]</scope>
    <source>
        <strain evidence="3 4">DSM 100309</strain>
    </source>
</reference>
<sequence>MVYIITIIVIYMFLGKDNMSNRTSIVMGLIVVFALMALSGCATTRPPRCDGSNKKPINTARVDHPITQDVVQPALKSPTAKANTTDASNTKTSPAKSVYTWTEDGL</sequence>
<evidence type="ECO:0000313" key="4">
    <source>
        <dbReference type="Proteomes" id="UP000295367"/>
    </source>
</evidence>